<protein>
    <submittedName>
        <fullName evidence="3">N-acetylglucosamine transferase, related</fullName>
    </submittedName>
</protein>
<dbReference type="EMBL" id="HG678094">
    <property type="protein sequence ID" value="CDJ45235.1"/>
    <property type="molecule type" value="Genomic_DNA"/>
</dbReference>
<evidence type="ECO:0000313" key="4">
    <source>
        <dbReference type="Proteomes" id="UP000030747"/>
    </source>
</evidence>
<proteinExistence type="predicted"/>
<evidence type="ECO:0000256" key="2">
    <source>
        <dbReference type="SAM" id="Phobius"/>
    </source>
</evidence>
<dbReference type="OrthoDB" id="70250at2759"/>
<dbReference type="Pfam" id="PF05024">
    <property type="entry name" value="Gpi1"/>
    <property type="match status" value="1"/>
</dbReference>
<dbReference type="GO" id="GO:0016740">
    <property type="term" value="F:transferase activity"/>
    <property type="evidence" value="ECO:0007669"/>
    <property type="project" value="UniProtKB-KW"/>
</dbReference>
<reference evidence="3" key="1">
    <citation type="submission" date="2013-10" db="EMBL/GenBank/DDBJ databases">
        <title>Genomic analysis of the causative agents of coccidiosis in chickens.</title>
        <authorList>
            <person name="Reid A.J."/>
            <person name="Blake D."/>
            <person name="Billington K."/>
            <person name="Browne H."/>
            <person name="Dunn M."/>
            <person name="Hung S."/>
            <person name="Kawahara F."/>
            <person name="Miranda-Saavedra D."/>
            <person name="Mourier T."/>
            <person name="Nagra H."/>
            <person name="Otto T.D."/>
            <person name="Rawlings N."/>
            <person name="Sanchez A."/>
            <person name="Sanders M."/>
            <person name="Subramaniam C."/>
            <person name="Tay Y."/>
            <person name="Dear P."/>
            <person name="Doerig C."/>
            <person name="Gruber A."/>
            <person name="Parkinson J."/>
            <person name="Shirley M."/>
            <person name="Wan K.L."/>
            <person name="Berriman M."/>
            <person name="Tomley F."/>
            <person name="Pain A."/>
        </authorList>
    </citation>
    <scope>NUCLEOTIDE SEQUENCE [LARGE SCALE GENOMIC DNA]</scope>
    <source>
        <strain evidence="3">Houghton</strain>
    </source>
</reference>
<feature type="region of interest" description="Disordered" evidence="1">
    <location>
        <begin position="134"/>
        <end position="180"/>
    </location>
</feature>
<feature type="transmembrane region" description="Helical" evidence="2">
    <location>
        <begin position="83"/>
        <end position="104"/>
    </location>
</feature>
<dbReference type="VEuPathDB" id="ToxoDB:ETH2_0613700"/>
<dbReference type="GeneID" id="25251229"/>
<feature type="transmembrane region" description="Helical" evidence="2">
    <location>
        <begin position="55"/>
        <end position="77"/>
    </location>
</feature>
<dbReference type="InterPro" id="IPR007720">
    <property type="entry name" value="PigQ/GPI1"/>
</dbReference>
<gene>
    <name evidence="3" type="ORF">ETH_00010170</name>
</gene>
<dbReference type="RefSeq" id="XP_013235982.1">
    <property type="nucleotide sequence ID" value="XM_013380528.1"/>
</dbReference>
<dbReference type="PANTHER" id="PTHR21329">
    <property type="entry name" value="PHOSPHATIDYLINOSITOL N-ACETYLGLUCOSAMINYLTRANSFERASE SUBUNIT Q-RELATED"/>
    <property type="match status" value="1"/>
</dbReference>
<keyword evidence="4" id="KW-1185">Reference proteome</keyword>
<dbReference type="GO" id="GO:0005783">
    <property type="term" value="C:endoplasmic reticulum"/>
    <property type="evidence" value="ECO:0007669"/>
    <property type="project" value="TreeGrafter"/>
</dbReference>
<accession>U6LBU9</accession>
<keyword evidence="2" id="KW-1133">Transmembrane helix</keyword>
<feature type="compositionally biased region" description="Low complexity" evidence="1">
    <location>
        <begin position="138"/>
        <end position="147"/>
    </location>
</feature>
<sequence>LLLIVTLHIFYVYLVCARLLHVNLKSLHSLFLLFRGQKWNVLRRRVDSADLQMDQLLIGCILFTITVCLFPTTLLFYVSYMLIWLLIFSTHSVLKMSLFLFLSFPTSLLLFRARAPHLLTAGVSFEPLTALKSETNCSSSSSSSSSSSGGGGSRRLQLQPHKQKTRGGRSGRGSVSAAKPGKAVEPAAAAAAAAAARSSSNVYFMLCARPITYADILWPPIAAAARSTLAPLHPSALLPKILQGDIVRLSRHNAAAAAAAAAATQH</sequence>
<keyword evidence="2" id="KW-0812">Transmembrane</keyword>
<evidence type="ECO:0000313" key="3">
    <source>
        <dbReference type="EMBL" id="CDJ45235.1"/>
    </source>
</evidence>
<name>U6LBU9_EIMTE</name>
<keyword evidence="3" id="KW-0808">Transferase</keyword>
<dbReference type="PANTHER" id="PTHR21329:SF3">
    <property type="entry name" value="PHOSPHATIDYLINOSITOL N-ACETYLGLUCOSAMINYLTRANSFERASE SUBUNIT Q"/>
    <property type="match status" value="1"/>
</dbReference>
<organism evidence="3 4">
    <name type="scientific">Eimeria tenella</name>
    <name type="common">Coccidian parasite</name>
    <dbReference type="NCBI Taxonomy" id="5802"/>
    <lineage>
        <taxon>Eukaryota</taxon>
        <taxon>Sar</taxon>
        <taxon>Alveolata</taxon>
        <taxon>Apicomplexa</taxon>
        <taxon>Conoidasida</taxon>
        <taxon>Coccidia</taxon>
        <taxon>Eucoccidiorida</taxon>
        <taxon>Eimeriorina</taxon>
        <taxon>Eimeriidae</taxon>
        <taxon>Eimeria</taxon>
    </lineage>
</organism>
<dbReference type="VEuPathDB" id="ToxoDB:ETH_00010170"/>
<feature type="non-terminal residue" evidence="3">
    <location>
        <position position="1"/>
    </location>
</feature>
<evidence type="ECO:0000256" key="1">
    <source>
        <dbReference type="SAM" id="MobiDB-lite"/>
    </source>
</evidence>
<dbReference type="GO" id="GO:0016020">
    <property type="term" value="C:membrane"/>
    <property type="evidence" value="ECO:0007669"/>
    <property type="project" value="InterPro"/>
</dbReference>
<dbReference type="GO" id="GO:0006506">
    <property type="term" value="P:GPI anchor biosynthetic process"/>
    <property type="evidence" value="ECO:0007669"/>
    <property type="project" value="InterPro"/>
</dbReference>
<keyword evidence="2" id="KW-0472">Membrane</keyword>
<feature type="transmembrane region" description="Helical" evidence="2">
    <location>
        <begin position="12"/>
        <end position="34"/>
    </location>
</feature>
<dbReference type="AlphaFoldDB" id="U6LBU9"/>
<reference evidence="3" key="2">
    <citation type="submission" date="2013-10" db="EMBL/GenBank/DDBJ databases">
        <authorList>
            <person name="Aslett M."/>
        </authorList>
    </citation>
    <scope>NUCLEOTIDE SEQUENCE [LARGE SCALE GENOMIC DNA]</scope>
    <source>
        <strain evidence="3">Houghton</strain>
    </source>
</reference>
<dbReference type="Proteomes" id="UP000030747">
    <property type="component" value="Unassembled WGS sequence"/>
</dbReference>